<reference evidence="2" key="1">
    <citation type="submission" date="2018-05" db="EMBL/GenBank/DDBJ databases">
        <authorList>
            <person name="Lanie J.A."/>
            <person name="Ng W.-L."/>
            <person name="Kazmierczak K.M."/>
            <person name="Andrzejewski T.M."/>
            <person name="Davidsen T.M."/>
            <person name="Wayne K.J."/>
            <person name="Tettelin H."/>
            <person name="Glass J.I."/>
            <person name="Rusch D."/>
            <person name="Podicherti R."/>
            <person name="Tsui H.-C.T."/>
            <person name="Winkler M.E."/>
        </authorList>
    </citation>
    <scope>NUCLEOTIDE SEQUENCE</scope>
</reference>
<feature type="transmembrane region" description="Helical" evidence="1">
    <location>
        <begin position="16"/>
        <end position="34"/>
    </location>
</feature>
<protein>
    <submittedName>
        <fullName evidence="2">Uncharacterized protein</fullName>
    </submittedName>
</protein>
<evidence type="ECO:0000313" key="2">
    <source>
        <dbReference type="EMBL" id="SVD19909.1"/>
    </source>
</evidence>
<keyword evidence="1" id="KW-0472">Membrane</keyword>
<name>A0A382TCP8_9ZZZZ</name>
<sequence>MKFDGAREQALEPGRIRLLVTGVLFALAFMIIGGR</sequence>
<gene>
    <name evidence="2" type="ORF">METZ01_LOCUS372763</name>
</gene>
<feature type="non-terminal residue" evidence="2">
    <location>
        <position position="35"/>
    </location>
</feature>
<keyword evidence="1" id="KW-0812">Transmembrane</keyword>
<proteinExistence type="predicted"/>
<accession>A0A382TCP8</accession>
<keyword evidence="1" id="KW-1133">Transmembrane helix</keyword>
<dbReference type="AlphaFoldDB" id="A0A382TCP8"/>
<evidence type="ECO:0000256" key="1">
    <source>
        <dbReference type="SAM" id="Phobius"/>
    </source>
</evidence>
<dbReference type="EMBL" id="UINC01135637">
    <property type="protein sequence ID" value="SVD19909.1"/>
    <property type="molecule type" value="Genomic_DNA"/>
</dbReference>
<organism evidence="2">
    <name type="scientific">marine metagenome</name>
    <dbReference type="NCBI Taxonomy" id="408172"/>
    <lineage>
        <taxon>unclassified sequences</taxon>
        <taxon>metagenomes</taxon>
        <taxon>ecological metagenomes</taxon>
    </lineage>
</organism>